<dbReference type="EMBL" id="JNVM01000031">
    <property type="protein sequence ID" value="KEQ22855.1"/>
    <property type="molecule type" value="Genomic_DNA"/>
</dbReference>
<accession>A0A081NWN2</accession>
<dbReference type="Proteomes" id="UP000028123">
    <property type="component" value="Unassembled WGS sequence"/>
</dbReference>
<proteinExistence type="predicted"/>
<comment type="caution">
    <text evidence="1">The sequence shown here is derived from an EMBL/GenBank/DDBJ whole genome shotgun (WGS) entry which is preliminary data.</text>
</comment>
<name>A0A081NWN2_9BACL</name>
<dbReference type="InterPro" id="IPR036390">
    <property type="entry name" value="WH_DNA-bd_sf"/>
</dbReference>
<keyword evidence="2" id="KW-1185">Reference proteome</keyword>
<sequence length="332" mass="37652">MAHNNIIPISNGLFEHKERIGPAIWEFLWCIDAVTSETVDDSGERWGLVHGGAPVKHETIAAEIRTSSRTVQRNLALLKKEGYITSLRVARGEIIKVRNNKKPIKDKRYAKCGASLESDTSKVAYHVQTAMPKMADHKDDDTTKLSYHDLNDMPNMEHHAPNDTPKMEHQFEGYAKNGASDSNDMPNVASLKDFKDFIAITPTNLAPKDDEGEDPYIQILNAYCKLHQRFDIHVKPKERHAMNKLITDGIPAPFTIRAMGLLYAEKQKREKEDFKLPSSFLYFVDGIRDAWKNENTKHESNPSTEAKTGKNKQMEFLNKLLEVEKRGQSGGH</sequence>
<evidence type="ECO:0000313" key="1">
    <source>
        <dbReference type="EMBL" id="KEQ22855.1"/>
    </source>
</evidence>
<reference evidence="1 2" key="1">
    <citation type="submission" date="2014-06" db="EMBL/GenBank/DDBJ databases">
        <title>Draft genome sequence of Paenibacillus sp. MSt1.</title>
        <authorList>
            <person name="Aw Y.K."/>
            <person name="Ong K.S."/>
            <person name="Gan H.M."/>
            <person name="Lee S.M."/>
        </authorList>
    </citation>
    <scope>NUCLEOTIDE SEQUENCE [LARGE SCALE GENOMIC DNA]</scope>
    <source>
        <strain evidence="1 2">MSt1</strain>
    </source>
</reference>
<organism evidence="1 2">
    <name type="scientific">Paenibacillus tyrfis</name>
    <dbReference type="NCBI Taxonomy" id="1501230"/>
    <lineage>
        <taxon>Bacteria</taxon>
        <taxon>Bacillati</taxon>
        <taxon>Bacillota</taxon>
        <taxon>Bacilli</taxon>
        <taxon>Bacillales</taxon>
        <taxon>Paenibacillaceae</taxon>
        <taxon>Paenibacillus</taxon>
    </lineage>
</organism>
<evidence type="ECO:0000313" key="2">
    <source>
        <dbReference type="Proteomes" id="UP000028123"/>
    </source>
</evidence>
<dbReference type="SUPFAM" id="SSF46785">
    <property type="entry name" value="Winged helix' DNA-binding domain"/>
    <property type="match status" value="1"/>
</dbReference>
<dbReference type="RefSeq" id="WP_051775760.1">
    <property type="nucleotide sequence ID" value="NZ_JNVM01000031.1"/>
</dbReference>
<protein>
    <submittedName>
        <fullName evidence="1">Uncharacterized protein</fullName>
    </submittedName>
</protein>
<dbReference type="OrthoDB" id="1821976at2"/>
<dbReference type="eggNOG" id="COG1522">
    <property type="taxonomic scope" value="Bacteria"/>
</dbReference>
<dbReference type="AlphaFoldDB" id="A0A081NWN2"/>
<gene>
    <name evidence="1" type="ORF">ET33_21125</name>
</gene>